<dbReference type="Gene3D" id="3.30.1120.10">
    <property type="match status" value="2"/>
</dbReference>
<dbReference type="InterPro" id="IPR050738">
    <property type="entry name" value="Sulfatase"/>
</dbReference>
<dbReference type="InterPro" id="IPR017850">
    <property type="entry name" value="Alkaline_phosphatase_core_sf"/>
</dbReference>
<protein>
    <submittedName>
        <fullName evidence="2">Uncharacterized protein</fullName>
    </submittedName>
</protein>
<evidence type="ECO:0000313" key="3">
    <source>
        <dbReference type="Proteomes" id="UP000314980"/>
    </source>
</evidence>
<dbReference type="STRING" id="8187.ENSLCAP00010022537"/>
<dbReference type="PANTHER" id="PTHR42693">
    <property type="entry name" value="ARYLSULFATASE FAMILY MEMBER"/>
    <property type="match status" value="1"/>
</dbReference>
<evidence type="ECO:0000256" key="1">
    <source>
        <dbReference type="ARBA" id="ARBA00008779"/>
    </source>
</evidence>
<accession>A0A4W6DBE4</accession>
<dbReference type="SUPFAM" id="SSF53649">
    <property type="entry name" value="Alkaline phosphatase-like"/>
    <property type="match status" value="1"/>
</dbReference>
<organism evidence="2 3">
    <name type="scientific">Lates calcarifer</name>
    <name type="common">Barramundi</name>
    <name type="synonym">Holocentrus calcarifer</name>
    <dbReference type="NCBI Taxonomy" id="8187"/>
    <lineage>
        <taxon>Eukaryota</taxon>
        <taxon>Metazoa</taxon>
        <taxon>Chordata</taxon>
        <taxon>Craniata</taxon>
        <taxon>Vertebrata</taxon>
        <taxon>Euteleostomi</taxon>
        <taxon>Actinopterygii</taxon>
        <taxon>Neopterygii</taxon>
        <taxon>Teleostei</taxon>
        <taxon>Neoteleostei</taxon>
        <taxon>Acanthomorphata</taxon>
        <taxon>Carangaria</taxon>
        <taxon>Carangaria incertae sedis</taxon>
        <taxon>Centropomidae</taxon>
        <taxon>Lates</taxon>
    </lineage>
</organism>
<keyword evidence="3" id="KW-1185">Reference proteome</keyword>
<dbReference type="GO" id="GO:0004065">
    <property type="term" value="F:arylsulfatase activity"/>
    <property type="evidence" value="ECO:0007669"/>
    <property type="project" value="TreeGrafter"/>
</dbReference>
<sequence length="177" mass="20241">MDLFPTVVHLSGASVPEDREIDGHDLMDLLQRRVERSNHEFLFHYCNAYLNAVRWHPPNSSSVWKAFYFTPNFYPESETACFHTHVCFCTDPSETTPLTPDAEPAFHSVLAAMAEAVERHQRSVEPVESQFSVGNMVWKPWLQPCFCVSSPFCLCLVHTSLTHMYVQIDLDTVTQSC</sequence>
<dbReference type="Pfam" id="PF14707">
    <property type="entry name" value="Sulfatase_C"/>
    <property type="match status" value="1"/>
</dbReference>
<comment type="similarity">
    <text evidence="1">Belongs to the sulfatase family.</text>
</comment>
<reference evidence="3" key="1">
    <citation type="submission" date="2015-09" db="EMBL/GenBank/DDBJ databases">
        <authorList>
            <person name="Sai Rama Sridatta P."/>
        </authorList>
    </citation>
    <scope>NUCLEOTIDE SEQUENCE [LARGE SCALE GENOMIC DNA]</scope>
</reference>
<proteinExistence type="inferred from homology"/>
<dbReference type="Ensembl" id="ENSLCAT00010023028.1">
    <property type="protein sequence ID" value="ENSLCAP00010022537.1"/>
    <property type="gene ID" value="ENSLCAG00010010575.1"/>
</dbReference>
<name>A0A4W6DBE4_LATCA</name>
<evidence type="ECO:0000313" key="2">
    <source>
        <dbReference type="Ensembl" id="ENSLCAP00010022537.1"/>
    </source>
</evidence>
<dbReference type="Proteomes" id="UP000314980">
    <property type="component" value="Unassembled WGS sequence"/>
</dbReference>
<dbReference type="AlphaFoldDB" id="A0A4W6DBE4"/>
<dbReference type="InParanoid" id="A0A4W6DBE4"/>
<reference evidence="2" key="3">
    <citation type="submission" date="2025-09" db="UniProtKB">
        <authorList>
            <consortium name="Ensembl"/>
        </authorList>
    </citation>
    <scope>IDENTIFICATION</scope>
</reference>
<dbReference type="GeneTree" id="ENSGT00940000161153"/>
<dbReference type="PANTHER" id="PTHR42693:SF9">
    <property type="entry name" value="STERYL-SULFATASE"/>
    <property type="match status" value="1"/>
</dbReference>
<reference evidence="2" key="2">
    <citation type="submission" date="2025-08" db="UniProtKB">
        <authorList>
            <consortium name="Ensembl"/>
        </authorList>
    </citation>
    <scope>IDENTIFICATION</scope>
</reference>